<keyword evidence="5 12" id="KW-0375">Hydrogen ion transport</keyword>
<dbReference type="Proteomes" id="UP000030066">
    <property type="component" value="Chromosome"/>
</dbReference>
<evidence type="ECO:0000256" key="12">
    <source>
        <dbReference type="HAMAP-Rule" id="MF_01398"/>
    </source>
</evidence>
<keyword evidence="9 12" id="KW-0066">ATP synthesis</keyword>
<dbReference type="GO" id="GO:0046933">
    <property type="term" value="F:proton-transporting ATP synthase activity, rotational mechanism"/>
    <property type="evidence" value="ECO:0007669"/>
    <property type="project" value="UniProtKB-UniRule"/>
</dbReference>
<keyword evidence="7 12" id="KW-0406">Ion transport</keyword>
<evidence type="ECO:0000256" key="11">
    <source>
        <dbReference type="ARBA" id="ARBA00037847"/>
    </source>
</evidence>
<evidence type="ECO:0000256" key="7">
    <source>
        <dbReference type="ARBA" id="ARBA00023065"/>
    </source>
</evidence>
<accession>A0A097ST82</accession>
<dbReference type="HOGENOM" id="CLU_079215_4_3_14"/>
<evidence type="ECO:0000256" key="3">
    <source>
        <dbReference type="ARBA" id="ARBA00022547"/>
    </source>
</evidence>
<protein>
    <recommendedName>
        <fullName evidence="12">ATP synthase subunit b</fullName>
    </recommendedName>
    <alternativeName>
        <fullName evidence="12">ATP synthase F(0) sector subunit b</fullName>
    </alternativeName>
    <alternativeName>
        <fullName evidence="12">ATPase subunit I</fullName>
    </alternativeName>
    <alternativeName>
        <fullName evidence="12">F-type ATPase subunit b</fullName>
        <shortName evidence="12">F-ATPase subunit b</shortName>
    </alternativeName>
</protein>
<sequence>MKKTKTCLKILIILYLTILVMFFCTSCDAQPLNSSDIIDSLLPNLWVFLAHLLATVLLLIIIIWLVYKPTNEALKARSEYIQQQITDAENARSHALHDYEIASQTKIKAFSEAHEIIENAKNQAIDKKREIEKQAHKISEQIQNDAKLEANKIKNEMEKELHQKIVDIAFAASSALLKKEINTDNNKQFVDDFIKTIDKKKE</sequence>
<dbReference type="InterPro" id="IPR002146">
    <property type="entry name" value="ATP_synth_b/b'su_bac/chlpt"/>
</dbReference>
<keyword evidence="4 12" id="KW-0812">Transmembrane</keyword>
<dbReference type="HAMAP" id="MF_01398">
    <property type="entry name" value="ATP_synth_b_bprime"/>
    <property type="match status" value="1"/>
</dbReference>
<comment type="similarity">
    <text evidence="1 12 13">Belongs to the ATPase B chain family.</text>
</comment>
<dbReference type="EMBL" id="CP007711">
    <property type="protein sequence ID" value="AIV03799.1"/>
    <property type="molecule type" value="Genomic_DNA"/>
</dbReference>
<evidence type="ECO:0000256" key="10">
    <source>
        <dbReference type="ARBA" id="ARBA00025198"/>
    </source>
</evidence>
<evidence type="ECO:0000256" key="8">
    <source>
        <dbReference type="ARBA" id="ARBA00023136"/>
    </source>
</evidence>
<keyword evidence="8 12" id="KW-0472">Membrane</keyword>
<keyword evidence="2 12" id="KW-0813">Transport</keyword>
<comment type="subunit">
    <text evidence="12">F-type ATPases have 2 components, F(1) - the catalytic core - and F(0) - the membrane proton channel. F(1) has five subunits: alpha(3), beta(3), gamma(1), delta(1), epsilon(1). F(0) has three main subunits: a(1), b(2) and c(10-14). The alpha and beta chains form an alternating ring which encloses part of the gamma chain. F(1) is attached to F(0) by a central stalk formed by the gamma and epsilon chains, while a peripheral stalk is formed by the delta and b chains.</text>
</comment>
<dbReference type="Pfam" id="PF00430">
    <property type="entry name" value="ATP-synt_B"/>
    <property type="match status" value="1"/>
</dbReference>
<dbReference type="STRING" id="1318617.MGM1_4330"/>
<evidence type="ECO:0000256" key="2">
    <source>
        <dbReference type="ARBA" id="ARBA00022448"/>
    </source>
</evidence>
<feature type="transmembrane region" description="Helical" evidence="12">
    <location>
        <begin position="45"/>
        <end position="67"/>
    </location>
</feature>
<comment type="function">
    <text evidence="10 12">F(1)F(0) ATP synthase produces ATP from ADP in the presence of a proton or sodium gradient. F-type ATPases consist of two structural domains, F(1) containing the extramembraneous catalytic core and F(0) containing the membrane proton channel, linked together by a central stalk and a peripheral stalk. During catalysis, ATP synthesis in the catalytic domain of F(1) is coupled via a rotary mechanism of the central stalk subunits to proton translocation.</text>
</comment>
<keyword evidence="16" id="KW-1185">Reference proteome</keyword>
<dbReference type="GO" id="GO:0046961">
    <property type="term" value="F:proton-transporting ATPase activity, rotational mechanism"/>
    <property type="evidence" value="ECO:0007669"/>
    <property type="project" value="TreeGrafter"/>
</dbReference>
<dbReference type="CDD" id="cd06503">
    <property type="entry name" value="ATP-synt_Fo_b"/>
    <property type="match status" value="1"/>
</dbReference>
<evidence type="ECO:0000313" key="16">
    <source>
        <dbReference type="Proteomes" id="UP000030066"/>
    </source>
</evidence>
<dbReference type="InterPro" id="IPR050059">
    <property type="entry name" value="ATP_synthase_B_chain"/>
</dbReference>
<organism evidence="15 16">
    <name type="scientific">Candidatus Malacoplasma girerdii</name>
    <dbReference type="NCBI Taxonomy" id="1318617"/>
    <lineage>
        <taxon>Bacteria</taxon>
        <taxon>Bacillati</taxon>
        <taxon>Mycoplasmatota</taxon>
        <taxon>Mycoplasmoidales</taxon>
        <taxon>Mycoplasmoidaceae</taxon>
        <taxon>Malacoplasma</taxon>
    </lineage>
</organism>
<keyword evidence="12" id="KW-1003">Cell membrane</keyword>
<feature type="coiled-coil region" evidence="14">
    <location>
        <begin position="71"/>
        <end position="163"/>
    </location>
</feature>
<name>A0A097ST82_9BACT</name>
<comment type="subcellular location">
    <subcellularLocation>
        <location evidence="12">Cell membrane</location>
        <topology evidence="12">Single-pass membrane protein</topology>
    </subcellularLocation>
    <subcellularLocation>
        <location evidence="11">Endomembrane system</location>
        <topology evidence="11">Single-pass membrane protein</topology>
    </subcellularLocation>
</comment>
<dbReference type="eggNOG" id="COG0711">
    <property type="taxonomic scope" value="Bacteria"/>
</dbReference>
<dbReference type="AlphaFoldDB" id="A0A097ST82"/>
<comment type="function">
    <text evidence="12">Component of the F(0) channel, it forms part of the peripheral stalk, linking F(1) to F(0).</text>
</comment>
<reference evidence="15 16" key="1">
    <citation type="journal article" date="2014" name="PLoS ONE">
        <title>An emerging Mycoplasma associated with trichomoniasis, vaginal infection and disease.</title>
        <authorList>
            <consortium name="Vaginal Microbiome Consortium"/>
            <person name="Fettweis J.M."/>
            <person name="Serrano M.G."/>
            <person name="Huang B."/>
            <person name="Brooks J.P."/>
            <person name="Glascock A.L."/>
            <person name="Sheth N.U."/>
            <person name="Strauss J.F.III."/>
            <person name="Jefferson K.K."/>
            <person name="Buck G.A."/>
        </authorList>
    </citation>
    <scope>NUCLEOTIDE SEQUENCE [LARGE SCALE GENOMIC DNA]</scope>
    <source>
        <strain evidence="15 16">VCU_M1</strain>
    </source>
</reference>
<dbReference type="GO" id="GO:0005886">
    <property type="term" value="C:plasma membrane"/>
    <property type="evidence" value="ECO:0007669"/>
    <property type="project" value="UniProtKB-SubCell"/>
</dbReference>
<evidence type="ECO:0000313" key="15">
    <source>
        <dbReference type="EMBL" id="AIV03799.1"/>
    </source>
</evidence>
<evidence type="ECO:0000256" key="6">
    <source>
        <dbReference type="ARBA" id="ARBA00022989"/>
    </source>
</evidence>
<evidence type="ECO:0000256" key="14">
    <source>
        <dbReference type="SAM" id="Coils"/>
    </source>
</evidence>
<keyword evidence="3 12" id="KW-0138">CF(0)</keyword>
<dbReference type="PANTHER" id="PTHR33445">
    <property type="entry name" value="ATP SYNTHASE SUBUNIT B', CHLOROPLASTIC"/>
    <property type="match status" value="1"/>
</dbReference>
<gene>
    <name evidence="12 15" type="primary">atpF</name>
    <name evidence="15" type="ORF">MGM1_4330</name>
</gene>
<proteinExistence type="inferred from homology"/>
<dbReference type="GO" id="GO:0012505">
    <property type="term" value="C:endomembrane system"/>
    <property type="evidence" value="ECO:0007669"/>
    <property type="project" value="UniProtKB-SubCell"/>
</dbReference>
<keyword evidence="14" id="KW-0175">Coiled coil</keyword>
<evidence type="ECO:0000256" key="13">
    <source>
        <dbReference type="RuleBase" id="RU003848"/>
    </source>
</evidence>
<evidence type="ECO:0000256" key="1">
    <source>
        <dbReference type="ARBA" id="ARBA00005513"/>
    </source>
</evidence>
<dbReference type="PANTHER" id="PTHR33445:SF1">
    <property type="entry name" value="ATP SYNTHASE SUBUNIT B"/>
    <property type="match status" value="1"/>
</dbReference>
<keyword evidence="6 12" id="KW-1133">Transmembrane helix</keyword>
<dbReference type="KEGG" id="mgj:MGM1_4330"/>
<evidence type="ECO:0000256" key="9">
    <source>
        <dbReference type="ARBA" id="ARBA00023310"/>
    </source>
</evidence>
<dbReference type="GO" id="GO:0045259">
    <property type="term" value="C:proton-transporting ATP synthase complex"/>
    <property type="evidence" value="ECO:0007669"/>
    <property type="project" value="UniProtKB-KW"/>
</dbReference>
<evidence type="ECO:0000256" key="4">
    <source>
        <dbReference type="ARBA" id="ARBA00022692"/>
    </source>
</evidence>
<evidence type="ECO:0000256" key="5">
    <source>
        <dbReference type="ARBA" id="ARBA00022781"/>
    </source>
</evidence>